<organism evidence="4 5">
    <name type="scientific">Lottia gigantea</name>
    <name type="common">Giant owl limpet</name>
    <dbReference type="NCBI Taxonomy" id="225164"/>
    <lineage>
        <taxon>Eukaryota</taxon>
        <taxon>Metazoa</taxon>
        <taxon>Spiralia</taxon>
        <taxon>Lophotrochozoa</taxon>
        <taxon>Mollusca</taxon>
        <taxon>Gastropoda</taxon>
        <taxon>Patellogastropoda</taxon>
        <taxon>Lottioidea</taxon>
        <taxon>Lottiidae</taxon>
        <taxon>Lottia</taxon>
    </lineage>
</organism>
<dbReference type="Proteomes" id="UP000030746">
    <property type="component" value="Unassembled WGS sequence"/>
</dbReference>
<dbReference type="KEGG" id="lgi:LOTGIDRAFT_142403"/>
<protein>
    <recommendedName>
        <fullName evidence="6">Integrator complex subunit 2</fullName>
    </recommendedName>
</protein>
<dbReference type="CTD" id="20234572"/>
<dbReference type="HOGENOM" id="CLU_007707_0_0_1"/>
<keyword evidence="5" id="KW-1185">Reference proteome</keyword>
<dbReference type="InterPro" id="IPR026236">
    <property type="entry name" value="Int2_metazoa"/>
</dbReference>
<evidence type="ECO:0000256" key="3">
    <source>
        <dbReference type="ARBA" id="ARBA00023242"/>
    </source>
</evidence>
<dbReference type="PRINTS" id="PR02105">
    <property type="entry name" value="INTSUBUNIT2"/>
</dbReference>
<name>V4A434_LOTGI</name>
<dbReference type="GeneID" id="20234572"/>
<dbReference type="PANTHER" id="PTHR28608">
    <property type="entry name" value="INTEGRATOR COMPLEX SUBUNIT 2"/>
    <property type="match status" value="1"/>
</dbReference>
<accession>V4A434</accession>
<dbReference type="OMA" id="IISNYPH"/>
<dbReference type="Pfam" id="PF14750">
    <property type="entry name" value="INTS2"/>
    <property type="match status" value="1"/>
</dbReference>
<dbReference type="GO" id="GO:0034472">
    <property type="term" value="P:snRNA 3'-end processing"/>
    <property type="evidence" value="ECO:0007669"/>
    <property type="project" value="TreeGrafter"/>
</dbReference>
<dbReference type="EMBL" id="KB201206">
    <property type="protein sequence ID" value="ESO98678.1"/>
    <property type="molecule type" value="Genomic_DNA"/>
</dbReference>
<gene>
    <name evidence="4" type="ORF">LOTGIDRAFT_142403</name>
</gene>
<dbReference type="PANTHER" id="PTHR28608:SF1">
    <property type="entry name" value="INTEGRATOR COMPLEX SUBUNIT 2"/>
    <property type="match status" value="1"/>
</dbReference>
<evidence type="ECO:0000313" key="5">
    <source>
        <dbReference type="Proteomes" id="UP000030746"/>
    </source>
</evidence>
<dbReference type="AlphaFoldDB" id="V4A434"/>
<sequence length="1121" mass="126304">MFKRREPVQSKVFRSMQNVDIRELSSCSESDLRPVLPSLVRMALCAPLDMGDEWTQDRKEISKILSGLEIVNNIVTLLSIDFHALEQDVKKEQQLRSKIGSSITDSVLISNLQHGLVLEFERSDPARRIRLLLSELLFVMSEIKDQKNPNYEKTCELFESEVYLEEVSDILSIAQAELPNLLPLPDIAEALLCLKNGSWLLCQLLANSPEAFKSVCYSLISHGERQDEESIGGIRRLEMLQMLCAMNPQETLNIRTLCVENCTMPGLAIALSLQMSAPLAVNAPAKDDAVFFVSSLLLGDDAVTRTWLSQFVKAGQKRKGDPAKSMLHILREYLLDQLRLVTPPMGQPMSSNHVVYSVTLLRLYCALKNMANLKFNDDETKALLDVMTSRPPPTSSGAQFISVSLCMLIASPLLLSQGGLELEHEVVEWISWLLTAESIFDKNTGNGKSFGEMLFLIALHFHNNQTSSISELVCNTLGMKCQVKANALSRIRHIFTQEIFTEQVIASHAISIPVTESLNGDMAGYLPIHIIFQLLKSRVFSRYKVPIKDWIYKQMCSSCLPLHPLLPLLIESYVNSIIVKGIKSDNVNQAISEKELLEVFDAPANRKDISGRQSPTIILSEKKDVGCQILVLYYLLLFEDTLLNNMKSIVMTQRNLSSYSESIMSIIPINFLVQVAQEKQTQCAGIFPSLIRLLATHYPHLCLVDDWLADSLKTTNQIARMYNTINKQQVTPATFKQAVQQLPGTPSVVMLQLQELLVYEPSQVLPFAEVIVTSLKIMLLPSTPRRIIDLVNRVWFKIHKISPRSLRLSTINNLQESSQTIKPAPYTEHDVITDPLVVLRCDQRVFRCPPILEIILRILEAYSNACKTYLANHIQAYPVIDNASQSEHERRDLKNALIEAQESAALQILLESCLPSKFEKVIREIKPYMLDSVVNSKEWWLWVLISEEPGELSNVREIQCLICQYLHQAFIADPNLAKLVHFQGYPAELIPLAVSGIPSMHICLDFIPELFAQPQTEKQIFGIQLLSQLCRQYALPKSLGVAKLAINIMFSLLSVLDTDERIRFYLLTVPCLIDMCQSFPPLCDDVTSLLTQIGRVCFSQLSVTSNLMISGKTFTQHSSML</sequence>
<dbReference type="InterPro" id="IPR029321">
    <property type="entry name" value="INTS2"/>
</dbReference>
<dbReference type="OrthoDB" id="70899at2759"/>
<comment type="subcellular location">
    <subcellularLocation>
        <location evidence="1">Nucleus</location>
    </subcellularLocation>
</comment>
<keyword evidence="3" id="KW-0539">Nucleus</keyword>
<evidence type="ECO:0000256" key="1">
    <source>
        <dbReference type="ARBA" id="ARBA00004123"/>
    </source>
</evidence>
<dbReference type="STRING" id="225164.V4A434"/>
<evidence type="ECO:0000313" key="4">
    <source>
        <dbReference type="EMBL" id="ESO98678.1"/>
    </source>
</evidence>
<evidence type="ECO:0000256" key="2">
    <source>
        <dbReference type="ARBA" id="ARBA00006705"/>
    </source>
</evidence>
<evidence type="ECO:0008006" key="6">
    <source>
        <dbReference type="Google" id="ProtNLM"/>
    </source>
</evidence>
<comment type="similarity">
    <text evidence="2">Belongs to the Integrator subunit 2 family.</text>
</comment>
<proteinExistence type="inferred from homology"/>
<dbReference type="GO" id="GO:0032039">
    <property type="term" value="C:integrator complex"/>
    <property type="evidence" value="ECO:0007669"/>
    <property type="project" value="InterPro"/>
</dbReference>
<dbReference type="RefSeq" id="XP_009050623.1">
    <property type="nucleotide sequence ID" value="XM_009052375.1"/>
</dbReference>
<reference evidence="4 5" key="1">
    <citation type="journal article" date="2013" name="Nature">
        <title>Insights into bilaterian evolution from three spiralian genomes.</title>
        <authorList>
            <person name="Simakov O."/>
            <person name="Marletaz F."/>
            <person name="Cho S.J."/>
            <person name="Edsinger-Gonzales E."/>
            <person name="Havlak P."/>
            <person name="Hellsten U."/>
            <person name="Kuo D.H."/>
            <person name="Larsson T."/>
            <person name="Lv J."/>
            <person name="Arendt D."/>
            <person name="Savage R."/>
            <person name="Osoegawa K."/>
            <person name="de Jong P."/>
            <person name="Grimwood J."/>
            <person name="Chapman J.A."/>
            <person name="Shapiro H."/>
            <person name="Aerts A."/>
            <person name="Otillar R.P."/>
            <person name="Terry A.Y."/>
            <person name="Boore J.L."/>
            <person name="Grigoriev I.V."/>
            <person name="Lindberg D.R."/>
            <person name="Seaver E.C."/>
            <person name="Weisblat D.A."/>
            <person name="Putnam N.H."/>
            <person name="Rokhsar D.S."/>
        </authorList>
    </citation>
    <scope>NUCLEOTIDE SEQUENCE [LARGE SCALE GENOMIC DNA]</scope>
</reference>